<protein>
    <recommendedName>
        <fullName evidence="11">Iron ABC transporter permease</fullName>
    </recommendedName>
</protein>
<evidence type="ECO:0000256" key="7">
    <source>
        <dbReference type="ARBA" id="ARBA00023136"/>
    </source>
</evidence>
<dbReference type="FunFam" id="1.10.3470.10:FF:000001">
    <property type="entry name" value="Vitamin B12 ABC transporter permease BtuC"/>
    <property type="match status" value="1"/>
</dbReference>
<dbReference type="SUPFAM" id="SSF81345">
    <property type="entry name" value="ABC transporter involved in vitamin B12 uptake, BtuC"/>
    <property type="match status" value="1"/>
</dbReference>
<feature type="transmembrane region" description="Helical" evidence="8">
    <location>
        <begin position="327"/>
        <end position="346"/>
    </location>
</feature>
<keyword evidence="5 8" id="KW-0812">Transmembrane</keyword>
<evidence type="ECO:0000256" key="8">
    <source>
        <dbReference type="SAM" id="Phobius"/>
    </source>
</evidence>
<keyword evidence="7 8" id="KW-0472">Membrane</keyword>
<dbReference type="CDD" id="cd06550">
    <property type="entry name" value="TM_ABC_iron-siderophores_like"/>
    <property type="match status" value="1"/>
</dbReference>
<dbReference type="EMBL" id="CP023434">
    <property type="protein sequence ID" value="AXY25076.1"/>
    <property type="molecule type" value="Genomic_DNA"/>
</dbReference>
<feature type="transmembrane region" description="Helical" evidence="8">
    <location>
        <begin position="135"/>
        <end position="157"/>
    </location>
</feature>
<dbReference type="InterPro" id="IPR000522">
    <property type="entry name" value="ABC_transptr_permease_BtuC"/>
</dbReference>
<name>A0A347WJ19_9LACT</name>
<reference evidence="9 10" key="1">
    <citation type="submission" date="2017-09" db="EMBL/GenBank/DDBJ databases">
        <title>Complete genome sequence of Oxytococcus suis strain ZY16052.</title>
        <authorList>
            <person name="Li F."/>
        </authorList>
    </citation>
    <scope>NUCLEOTIDE SEQUENCE [LARGE SCALE GENOMIC DNA]</scope>
    <source>
        <strain evidence="9 10">ZY16052</strain>
    </source>
</reference>
<dbReference type="GO" id="GO:0005886">
    <property type="term" value="C:plasma membrane"/>
    <property type="evidence" value="ECO:0007669"/>
    <property type="project" value="UniProtKB-SubCell"/>
</dbReference>
<evidence type="ECO:0000256" key="3">
    <source>
        <dbReference type="ARBA" id="ARBA00022448"/>
    </source>
</evidence>
<dbReference type="PANTHER" id="PTHR30472">
    <property type="entry name" value="FERRIC ENTEROBACTIN TRANSPORT SYSTEM PERMEASE PROTEIN"/>
    <property type="match status" value="1"/>
</dbReference>
<dbReference type="Gene3D" id="1.10.3470.10">
    <property type="entry name" value="ABC transporter involved in vitamin B12 uptake, BtuC"/>
    <property type="match status" value="1"/>
</dbReference>
<dbReference type="PANTHER" id="PTHR30472:SF25">
    <property type="entry name" value="ABC TRANSPORTER PERMEASE PROTEIN MJ0876-RELATED"/>
    <property type="match status" value="1"/>
</dbReference>
<feature type="transmembrane region" description="Helical" evidence="8">
    <location>
        <begin position="107"/>
        <end position="129"/>
    </location>
</feature>
<dbReference type="InterPro" id="IPR037294">
    <property type="entry name" value="ABC_BtuC-like"/>
</dbReference>
<dbReference type="AlphaFoldDB" id="A0A347WJ19"/>
<sequence>MTLTVKLAQRLRLMECVMKRLAFVWGFLLTFLVFSFCLYYGSVDLSLNDVWHGLQAVWHQAPITSTPAQIIYHIRLPRVLAASQVGISLALAGATMQALLRNPLADGSTLGISSAASLGAVLTIIIGFQSKNLPWRGTVIGAILFALLGFILIFTLAYRRDRRINNLTVILLGLILSMLTSSIMSLFMAFSQEKLERIVFWTMGSLSGSSYHDVALLCFANLVFGGIAMSKRRELDAFALGEEQAYHLGIDTERTRWLLFLSASGLIGCAVAVSGNIAFVGLIVPHACRIIIGPRNQRLLPVVIFAGANFLMLVDLLARTLISPRELPIGVITSIIGALLLGYLFLQRGSSHAKS</sequence>
<evidence type="ECO:0000313" key="9">
    <source>
        <dbReference type="EMBL" id="AXY25076.1"/>
    </source>
</evidence>
<evidence type="ECO:0000256" key="1">
    <source>
        <dbReference type="ARBA" id="ARBA00004651"/>
    </source>
</evidence>
<feature type="transmembrane region" description="Helical" evidence="8">
    <location>
        <begin position="79"/>
        <end position="100"/>
    </location>
</feature>
<dbReference type="GO" id="GO:0022857">
    <property type="term" value="F:transmembrane transporter activity"/>
    <property type="evidence" value="ECO:0007669"/>
    <property type="project" value="InterPro"/>
</dbReference>
<keyword evidence="10" id="KW-1185">Reference proteome</keyword>
<keyword evidence="3" id="KW-0813">Transport</keyword>
<evidence type="ECO:0000256" key="4">
    <source>
        <dbReference type="ARBA" id="ARBA00022475"/>
    </source>
</evidence>
<dbReference type="Pfam" id="PF01032">
    <property type="entry name" value="FecCD"/>
    <property type="match status" value="1"/>
</dbReference>
<evidence type="ECO:0000256" key="2">
    <source>
        <dbReference type="ARBA" id="ARBA00007935"/>
    </source>
</evidence>
<keyword evidence="4" id="KW-1003">Cell membrane</keyword>
<feature type="transmembrane region" description="Helical" evidence="8">
    <location>
        <begin position="257"/>
        <end position="279"/>
    </location>
</feature>
<comment type="similarity">
    <text evidence="2">Belongs to the binding-protein-dependent transport system permease family. FecCD subfamily.</text>
</comment>
<gene>
    <name evidence="9" type="ORF">CL176_02990</name>
</gene>
<evidence type="ECO:0000313" key="10">
    <source>
        <dbReference type="Proteomes" id="UP000263232"/>
    </source>
</evidence>
<keyword evidence="6 8" id="KW-1133">Transmembrane helix</keyword>
<dbReference type="Proteomes" id="UP000263232">
    <property type="component" value="Chromosome"/>
</dbReference>
<organism evidence="9 10">
    <name type="scientific">Suicoccus acidiformans</name>
    <dbReference type="NCBI Taxonomy" id="2036206"/>
    <lineage>
        <taxon>Bacteria</taxon>
        <taxon>Bacillati</taxon>
        <taxon>Bacillota</taxon>
        <taxon>Bacilli</taxon>
        <taxon>Lactobacillales</taxon>
        <taxon>Aerococcaceae</taxon>
        <taxon>Suicoccus</taxon>
    </lineage>
</organism>
<feature type="transmembrane region" description="Helical" evidence="8">
    <location>
        <begin position="299"/>
        <end position="318"/>
    </location>
</feature>
<dbReference type="OrthoDB" id="9811721at2"/>
<feature type="transmembrane region" description="Helical" evidence="8">
    <location>
        <begin position="21"/>
        <end position="41"/>
    </location>
</feature>
<dbReference type="KEGG" id="abae:CL176_02990"/>
<proteinExistence type="inferred from homology"/>
<evidence type="ECO:0008006" key="11">
    <source>
        <dbReference type="Google" id="ProtNLM"/>
    </source>
</evidence>
<feature type="transmembrane region" description="Helical" evidence="8">
    <location>
        <begin position="169"/>
        <end position="190"/>
    </location>
</feature>
<evidence type="ECO:0000256" key="5">
    <source>
        <dbReference type="ARBA" id="ARBA00022692"/>
    </source>
</evidence>
<accession>A0A347WJ19</accession>
<evidence type="ECO:0000256" key="6">
    <source>
        <dbReference type="ARBA" id="ARBA00022989"/>
    </source>
</evidence>
<comment type="subcellular location">
    <subcellularLocation>
        <location evidence="1">Cell membrane</location>
        <topology evidence="1">Multi-pass membrane protein</topology>
    </subcellularLocation>
</comment>